<evidence type="ECO:0000313" key="1">
    <source>
        <dbReference type="EMBL" id="CAB4534700.1"/>
    </source>
</evidence>
<name>A0A6J6B6R2_9ZZZZ</name>
<sequence length="111" mass="12571">MEGCTIVCQQRLVGRHHTGATINGGQDEFTSRLNATNEFDNDVGLDLLHQRHRISTEQVAIKKLRGRSQVMDGDSRQFDLHTRTLFKVGSIFVEQSGNLRAHYPTTKENYA</sequence>
<proteinExistence type="predicted"/>
<gene>
    <name evidence="1" type="ORF">UFOPK1446_00054</name>
</gene>
<dbReference type="EMBL" id="CAEZSO010000005">
    <property type="protein sequence ID" value="CAB4534700.1"/>
    <property type="molecule type" value="Genomic_DNA"/>
</dbReference>
<reference evidence="1" key="1">
    <citation type="submission" date="2020-05" db="EMBL/GenBank/DDBJ databases">
        <authorList>
            <person name="Chiriac C."/>
            <person name="Salcher M."/>
            <person name="Ghai R."/>
            <person name="Kavagutti S V."/>
        </authorList>
    </citation>
    <scope>NUCLEOTIDE SEQUENCE</scope>
</reference>
<accession>A0A6J6B6R2</accession>
<organism evidence="1">
    <name type="scientific">freshwater metagenome</name>
    <dbReference type="NCBI Taxonomy" id="449393"/>
    <lineage>
        <taxon>unclassified sequences</taxon>
        <taxon>metagenomes</taxon>
        <taxon>ecological metagenomes</taxon>
    </lineage>
</organism>
<dbReference type="AlphaFoldDB" id="A0A6J6B6R2"/>
<protein>
    <submittedName>
        <fullName evidence="1">Unannotated protein</fullName>
    </submittedName>
</protein>